<dbReference type="Proteomes" id="UP000298663">
    <property type="component" value="Unassembled WGS sequence"/>
</dbReference>
<protein>
    <submittedName>
        <fullName evidence="1">Uncharacterized protein</fullName>
    </submittedName>
</protein>
<keyword evidence="2" id="KW-1185">Reference proteome</keyword>
<reference evidence="1 2" key="2">
    <citation type="journal article" date="2019" name="G3 (Bethesda)">
        <title>Hybrid Assembly of the Genome of the Entomopathogenic Nematode Steinernema carpocapsae Identifies the X-Chromosome.</title>
        <authorList>
            <person name="Serra L."/>
            <person name="Macchietto M."/>
            <person name="Macias-Munoz A."/>
            <person name="McGill C.J."/>
            <person name="Rodriguez I.M."/>
            <person name="Rodriguez B."/>
            <person name="Murad R."/>
            <person name="Mortazavi A."/>
        </authorList>
    </citation>
    <scope>NUCLEOTIDE SEQUENCE [LARGE SCALE GENOMIC DNA]</scope>
    <source>
        <strain evidence="1 2">ALL</strain>
    </source>
</reference>
<accession>A0A4U5NVQ7</accession>
<organism evidence="1 2">
    <name type="scientific">Steinernema carpocapsae</name>
    <name type="common">Entomopathogenic nematode</name>
    <dbReference type="NCBI Taxonomy" id="34508"/>
    <lineage>
        <taxon>Eukaryota</taxon>
        <taxon>Metazoa</taxon>
        <taxon>Ecdysozoa</taxon>
        <taxon>Nematoda</taxon>
        <taxon>Chromadorea</taxon>
        <taxon>Rhabditida</taxon>
        <taxon>Tylenchina</taxon>
        <taxon>Panagrolaimomorpha</taxon>
        <taxon>Strongyloidoidea</taxon>
        <taxon>Steinernematidae</taxon>
        <taxon>Steinernema</taxon>
    </lineage>
</organism>
<dbReference type="EMBL" id="AZBU02000003">
    <property type="protein sequence ID" value="TKR87301.1"/>
    <property type="molecule type" value="Genomic_DNA"/>
</dbReference>
<name>A0A4U5NVQ7_STECR</name>
<comment type="caution">
    <text evidence="1">The sequence shown here is derived from an EMBL/GenBank/DDBJ whole genome shotgun (WGS) entry which is preliminary data.</text>
</comment>
<reference evidence="1 2" key="1">
    <citation type="journal article" date="2015" name="Genome Biol.">
        <title>Comparative genomics of Steinernema reveals deeply conserved gene regulatory networks.</title>
        <authorList>
            <person name="Dillman A.R."/>
            <person name="Macchietto M."/>
            <person name="Porter C.F."/>
            <person name="Rogers A."/>
            <person name="Williams B."/>
            <person name="Antoshechkin I."/>
            <person name="Lee M.M."/>
            <person name="Goodwin Z."/>
            <person name="Lu X."/>
            <person name="Lewis E.E."/>
            <person name="Goodrich-Blair H."/>
            <person name="Stock S.P."/>
            <person name="Adams B.J."/>
            <person name="Sternberg P.W."/>
            <person name="Mortazavi A."/>
        </authorList>
    </citation>
    <scope>NUCLEOTIDE SEQUENCE [LARGE SCALE GENOMIC DNA]</scope>
    <source>
        <strain evidence="1 2">ALL</strain>
    </source>
</reference>
<gene>
    <name evidence="1" type="ORF">L596_011718</name>
</gene>
<evidence type="ECO:0000313" key="1">
    <source>
        <dbReference type="EMBL" id="TKR87301.1"/>
    </source>
</evidence>
<sequence>MRLSGTDDRNQRASWNGTAADRVFVAEEASDVRSGGGKVALRGSCLRSLCGSDDATGKTPPLDGRRVLFEPERDREGDRLGVSSLVFGWEMMGWMGATGVGPEKL</sequence>
<proteinExistence type="predicted"/>
<dbReference type="AlphaFoldDB" id="A0A4U5NVQ7"/>
<evidence type="ECO:0000313" key="2">
    <source>
        <dbReference type="Proteomes" id="UP000298663"/>
    </source>
</evidence>